<feature type="signal peptide" evidence="1">
    <location>
        <begin position="1"/>
        <end position="24"/>
    </location>
</feature>
<evidence type="ECO:0000313" key="2">
    <source>
        <dbReference type="EMBL" id="OIN56663.1"/>
    </source>
</evidence>
<keyword evidence="3" id="KW-1185">Reference proteome</keyword>
<evidence type="ECO:0000313" key="3">
    <source>
        <dbReference type="Proteomes" id="UP000181790"/>
    </source>
</evidence>
<comment type="caution">
    <text evidence="2">The sequence shown here is derived from an EMBL/GenBank/DDBJ whole genome shotgun (WGS) entry which is preliminary data.</text>
</comment>
<evidence type="ECO:0000256" key="1">
    <source>
        <dbReference type="SAM" id="SignalP"/>
    </source>
</evidence>
<reference evidence="2 3" key="1">
    <citation type="submission" date="2016-10" db="EMBL/GenBank/DDBJ databases">
        <title>Arsenicibacter rosenii gen. nov., sp. nov., an efficient arsenic-methylating bacterium isolated from an arsenic-contaminated paddy soil.</title>
        <authorList>
            <person name="Huang K."/>
        </authorList>
    </citation>
    <scope>NUCLEOTIDE SEQUENCE [LARGE SCALE GENOMIC DNA]</scope>
    <source>
        <strain evidence="2 3">SM-1</strain>
    </source>
</reference>
<dbReference type="AlphaFoldDB" id="A0A1S2VD78"/>
<keyword evidence="1" id="KW-0732">Signal</keyword>
<gene>
    <name evidence="2" type="ORF">BLX24_23845</name>
</gene>
<accession>A0A1S2VD78</accession>
<name>A0A1S2VD78_9BACT</name>
<sequence length="311" mass="34485">MRTGRYSGRGLLWLLVCMWSATMAQTQVQVVTKTIEKELPYADGQPIRLMAQKSDVIVRGWNRPVVGIRLRLIAKHPDRAVAERELVYHQYTLQATGTGLDLANRFVIPQSAGKLKSQLKAVFEVNVPTRSQLTINDAFGDISLTEWAGEGSVSLEFGRLTLEEVGGRLTITSEYADIDGRQVNAVLTGKTQKAEVSLRGLGGTVKLYCKYGKLVIWPNAATLESLQVDAAGTDIMVIPKRIEEYQYGVLSVYSTVQVPDGFREFLKKKGVQQRFDWPASGRKPPIKIDNEYSPVIIQPLSDTNASTGKKL</sequence>
<dbReference type="Proteomes" id="UP000181790">
    <property type="component" value="Unassembled WGS sequence"/>
</dbReference>
<dbReference type="EMBL" id="MORL01000020">
    <property type="protein sequence ID" value="OIN56663.1"/>
    <property type="molecule type" value="Genomic_DNA"/>
</dbReference>
<proteinExistence type="predicted"/>
<feature type="chain" id="PRO_5010349578" description="Adhesin domain-containing protein" evidence="1">
    <location>
        <begin position="25"/>
        <end position="311"/>
    </location>
</feature>
<evidence type="ECO:0008006" key="4">
    <source>
        <dbReference type="Google" id="ProtNLM"/>
    </source>
</evidence>
<dbReference type="OrthoDB" id="1492551at2"/>
<dbReference type="RefSeq" id="WP_071505735.1">
    <property type="nucleotide sequence ID" value="NZ_MORL01000020.1"/>
</dbReference>
<protein>
    <recommendedName>
        <fullName evidence="4">Adhesin domain-containing protein</fullName>
    </recommendedName>
</protein>
<organism evidence="2 3">
    <name type="scientific">Arsenicibacter rosenii</name>
    <dbReference type="NCBI Taxonomy" id="1750698"/>
    <lineage>
        <taxon>Bacteria</taxon>
        <taxon>Pseudomonadati</taxon>
        <taxon>Bacteroidota</taxon>
        <taxon>Cytophagia</taxon>
        <taxon>Cytophagales</taxon>
        <taxon>Spirosomataceae</taxon>
        <taxon>Arsenicibacter</taxon>
    </lineage>
</organism>